<dbReference type="EMBL" id="CP043505">
    <property type="protein sequence ID" value="QEO14922.1"/>
    <property type="molecule type" value="Genomic_DNA"/>
</dbReference>
<dbReference type="PRINTS" id="PR00111">
    <property type="entry name" value="ABHYDROLASE"/>
</dbReference>
<sequence>MKSRSTLAAPERPTSGTVTVNGTTLYYERRGNGAPLLLVHGAGEDAGMLADQAAGFAAVGYDVVTYDRRGTGASGREDWPEAGAAQHADDAHALLGALDLGPTTVVGLSSGGVIGLSLAERHPETVARLIAWEPPAVGVVFGGAAMTAEVMAPIEAHLAEHPGDYIGAQAILLTYVLGFPVTTDDPAFEPARRNAESMIRDDPTITLQPFDAGSFVGRDITLAIGDQPNGIVAAASDSLQALGDLKLVQVAARHNVYFEDPRVLAGIVGEPR</sequence>
<dbReference type="InterPro" id="IPR000073">
    <property type="entry name" value="AB_hydrolase_1"/>
</dbReference>
<protein>
    <submittedName>
        <fullName evidence="2">Alpha/beta hydrolase</fullName>
    </submittedName>
</protein>
<dbReference type="PANTHER" id="PTHR43433:SF5">
    <property type="entry name" value="AB HYDROLASE-1 DOMAIN-CONTAINING PROTEIN"/>
    <property type="match status" value="1"/>
</dbReference>
<evidence type="ECO:0000313" key="3">
    <source>
        <dbReference type="Proteomes" id="UP000324678"/>
    </source>
</evidence>
<dbReference type="GO" id="GO:0004806">
    <property type="term" value="F:triacylglycerol lipase activity"/>
    <property type="evidence" value="ECO:0007669"/>
    <property type="project" value="TreeGrafter"/>
</dbReference>
<evidence type="ECO:0000259" key="1">
    <source>
        <dbReference type="Pfam" id="PF00561"/>
    </source>
</evidence>
<dbReference type="Proteomes" id="UP000324678">
    <property type="component" value="Chromosome"/>
</dbReference>
<gene>
    <name evidence="2" type="ORF">FLP10_11220</name>
</gene>
<organism evidence="2 3">
    <name type="scientific">Agromyces intestinalis</name>
    <dbReference type="NCBI Taxonomy" id="2592652"/>
    <lineage>
        <taxon>Bacteria</taxon>
        <taxon>Bacillati</taxon>
        <taxon>Actinomycetota</taxon>
        <taxon>Actinomycetes</taxon>
        <taxon>Micrococcales</taxon>
        <taxon>Microbacteriaceae</taxon>
        <taxon>Agromyces</taxon>
    </lineage>
</organism>
<dbReference type="GO" id="GO:0046503">
    <property type="term" value="P:glycerolipid catabolic process"/>
    <property type="evidence" value="ECO:0007669"/>
    <property type="project" value="TreeGrafter"/>
</dbReference>
<keyword evidence="2" id="KW-0378">Hydrolase</keyword>
<dbReference type="RefSeq" id="WP_149160941.1">
    <property type="nucleotide sequence ID" value="NZ_CP043505.1"/>
</dbReference>
<dbReference type="KEGG" id="ail:FLP10_11220"/>
<keyword evidence="3" id="KW-1185">Reference proteome</keyword>
<proteinExistence type="predicted"/>
<dbReference type="PANTHER" id="PTHR43433">
    <property type="entry name" value="HYDROLASE, ALPHA/BETA FOLD FAMILY PROTEIN"/>
    <property type="match status" value="1"/>
</dbReference>
<dbReference type="Gene3D" id="3.40.50.1820">
    <property type="entry name" value="alpha/beta hydrolase"/>
    <property type="match status" value="1"/>
</dbReference>
<accession>A0A5C1YJD7</accession>
<dbReference type="Pfam" id="PF00561">
    <property type="entry name" value="Abhydrolase_1"/>
    <property type="match status" value="1"/>
</dbReference>
<dbReference type="AlphaFoldDB" id="A0A5C1YJD7"/>
<feature type="domain" description="AB hydrolase-1" evidence="1">
    <location>
        <begin position="35"/>
        <end position="134"/>
    </location>
</feature>
<dbReference type="SUPFAM" id="SSF53474">
    <property type="entry name" value="alpha/beta-Hydrolases"/>
    <property type="match status" value="1"/>
</dbReference>
<dbReference type="InterPro" id="IPR029058">
    <property type="entry name" value="AB_hydrolase_fold"/>
</dbReference>
<dbReference type="OrthoDB" id="63519at2"/>
<name>A0A5C1YJD7_9MICO</name>
<reference evidence="2 3" key="1">
    <citation type="submission" date="2019-09" db="EMBL/GenBank/DDBJ databases">
        <title>Genome sequencing of strain KACC 19306.</title>
        <authorList>
            <person name="Heo J."/>
            <person name="Kim S.-J."/>
            <person name="Kim J.-S."/>
            <person name="Hong S.-B."/>
            <person name="Kwon S.-W."/>
        </authorList>
    </citation>
    <scope>NUCLEOTIDE SEQUENCE [LARGE SCALE GENOMIC DNA]</scope>
    <source>
        <strain evidence="2 3">KACC 19306</strain>
    </source>
</reference>
<evidence type="ECO:0000313" key="2">
    <source>
        <dbReference type="EMBL" id="QEO14922.1"/>
    </source>
</evidence>
<dbReference type="InterPro" id="IPR050471">
    <property type="entry name" value="AB_hydrolase"/>
</dbReference>